<gene>
    <name evidence="1" type="ORF">DAMO_0813</name>
</gene>
<dbReference type="HOGENOM" id="CLU_181382_0_0_0"/>
<dbReference type="SUPFAM" id="SSF47598">
    <property type="entry name" value="Ribbon-helix-helix"/>
    <property type="match status" value="1"/>
</dbReference>
<proteinExistence type="predicted"/>
<accession>D5MLL0</accession>
<dbReference type="AlphaFoldDB" id="D5MLL0"/>
<evidence type="ECO:0000313" key="1">
    <source>
        <dbReference type="EMBL" id="CBE67876.1"/>
    </source>
</evidence>
<dbReference type="InterPro" id="IPR010985">
    <property type="entry name" value="Ribbon_hlx_hlx"/>
</dbReference>
<dbReference type="KEGG" id="mox:DAMO_0813"/>
<dbReference type="STRING" id="671143.DAMO_0813"/>
<dbReference type="EMBL" id="FP565575">
    <property type="protein sequence ID" value="CBE67876.1"/>
    <property type="molecule type" value="Genomic_DNA"/>
</dbReference>
<dbReference type="GO" id="GO:0006355">
    <property type="term" value="P:regulation of DNA-templated transcription"/>
    <property type="evidence" value="ECO:0007669"/>
    <property type="project" value="InterPro"/>
</dbReference>
<reference evidence="1 2" key="1">
    <citation type="journal article" date="2010" name="Nature">
        <title>Nitrite-driven anaerobic methane oxidation by oxygenic bacteria.</title>
        <authorList>
            <person name="Ettwig K.F."/>
            <person name="Butler M.K."/>
            <person name="Le Paslier D."/>
            <person name="Pelletier E."/>
            <person name="Mangenot S."/>
            <person name="Kuypers M.M.M."/>
            <person name="Schreiber F."/>
            <person name="Dutilh B.E."/>
            <person name="Zedelius J."/>
            <person name="de Beer D."/>
            <person name="Gloerich J."/>
            <person name="Wessels H.J.C.T."/>
            <person name="van Allen T."/>
            <person name="Luesken F."/>
            <person name="Wu M."/>
            <person name="van de Pas-Schoonen K.T."/>
            <person name="Op den Camp H.J.M."/>
            <person name="Janssen-Megens E.M."/>
            <person name="Francoijs K-J."/>
            <person name="Stunnenberg H."/>
            <person name="Weissenbach J."/>
            <person name="Jetten M.S.M."/>
            <person name="Strous M."/>
        </authorList>
    </citation>
    <scope>NUCLEOTIDE SEQUENCE [LARGE SCALE GENOMIC DNA]</scope>
</reference>
<evidence type="ECO:0000313" key="2">
    <source>
        <dbReference type="Proteomes" id="UP000006898"/>
    </source>
</evidence>
<evidence type="ECO:0008006" key="3">
    <source>
        <dbReference type="Google" id="ProtNLM"/>
    </source>
</evidence>
<dbReference type="eggNOG" id="ENOG5033GB5">
    <property type="taxonomic scope" value="Bacteria"/>
</dbReference>
<sequence length="87" mass="10023">MKAITLRNLPPELSRIIRRKADEQHASINRVVISLLEKSAGVRTKKSEKVLYHDLDVLAGSWTREEAAAFDKTLTKQRALDPDLWRR</sequence>
<protein>
    <recommendedName>
        <fullName evidence="3">Arc-like DNA binding domain-containing protein</fullName>
    </recommendedName>
</protein>
<name>D5MLL0_METO1</name>
<dbReference type="Proteomes" id="UP000006898">
    <property type="component" value="Chromosome"/>
</dbReference>
<organism evidence="1 2">
    <name type="scientific">Methylomirabilis oxygeniifera</name>
    <dbReference type="NCBI Taxonomy" id="671143"/>
    <lineage>
        <taxon>Bacteria</taxon>
        <taxon>Candidatus Methylomirabilota</taxon>
        <taxon>Candidatus Methylomirabilia</taxon>
        <taxon>Candidatus Methylomirabilales</taxon>
        <taxon>Candidatus Methylomirabilaceae</taxon>
        <taxon>Candidatus Methylomirabilis</taxon>
    </lineage>
</organism>